<comment type="similarity">
    <text evidence="1">Belongs to the RutC family.</text>
</comment>
<name>A0A367FAA7_9ACTN</name>
<dbReference type="Pfam" id="PF01042">
    <property type="entry name" value="Ribonuc_L-PSP"/>
    <property type="match status" value="1"/>
</dbReference>
<proteinExistence type="inferred from homology"/>
<dbReference type="PANTHER" id="PTHR11803">
    <property type="entry name" value="2-IMINOBUTANOATE/2-IMINOPROPANOATE DEAMINASE RIDA"/>
    <property type="match status" value="1"/>
</dbReference>
<dbReference type="RefSeq" id="WP_114031628.1">
    <property type="nucleotide sequence ID" value="NZ_QOIL01000016.1"/>
</dbReference>
<gene>
    <name evidence="2" type="ORF">DQ384_26610</name>
</gene>
<keyword evidence="3" id="KW-1185">Reference proteome</keyword>
<dbReference type="OrthoDB" id="3185659at2"/>
<dbReference type="InterPro" id="IPR035959">
    <property type="entry name" value="RutC-like_sf"/>
</dbReference>
<accession>A0A367FAA7</accession>
<dbReference type="SUPFAM" id="SSF55298">
    <property type="entry name" value="YjgF-like"/>
    <property type="match status" value="1"/>
</dbReference>
<comment type="caution">
    <text evidence="2">The sequence shown here is derived from an EMBL/GenBank/DDBJ whole genome shotgun (WGS) entry which is preliminary data.</text>
</comment>
<evidence type="ECO:0000313" key="3">
    <source>
        <dbReference type="Proteomes" id="UP000253094"/>
    </source>
</evidence>
<dbReference type="Gene3D" id="3.30.1330.40">
    <property type="entry name" value="RutC-like"/>
    <property type="match status" value="1"/>
</dbReference>
<dbReference type="InterPro" id="IPR006175">
    <property type="entry name" value="YjgF/YER057c/UK114"/>
</dbReference>
<sequence length="141" mass="15594">MRKIIDNPAGVPEPPQGRYSHVARLEIGDSVVLMLSGQVAVDDTGLDLVAPGDMRGQSERIFEIIGKILEAHGATFRDIVNIRTYLTDMDRRSEYGEIRRKYLPTEEPPTSTTVEVSRLFLPEAVIEVEVMAVMARPGAGE</sequence>
<reference evidence="2 3" key="1">
    <citation type="submission" date="2018-06" db="EMBL/GenBank/DDBJ databases">
        <title>Sphaerisporangium craniellae sp. nov., isolated from a marine sponge in the South China Sea.</title>
        <authorList>
            <person name="Li L."/>
        </authorList>
    </citation>
    <scope>NUCLEOTIDE SEQUENCE [LARGE SCALE GENOMIC DNA]</scope>
    <source>
        <strain evidence="2 3">CCTCC AA 208026</strain>
    </source>
</reference>
<dbReference type="EMBL" id="QOIL01000016">
    <property type="protein sequence ID" value="RCG27288.1"/>
    <property type="molecule type" value="Genomic_DNA"/>
</dbReference>
<protein>
    <submittedName>
        <fullName evidence="2">RidA family protein</fullName>
    </submittedName>
</protein>
<dbReference type="GO" id="GO:0019239">
    <property type="term" value="F:deaminase activity"/>
    <property type="evidence" value="ECO:0007669"/>
    <property type="project" value="TreeGrafter"/>
</dbReference>
<dbReference type="CDD" id="cd00448">
    <property type="entry name" value="YjgF_YER057c_UK114_family"/>
    <property type="match status" value="1"/>
</dbReference>
<evidence type="ECO:0000313" key="2">
    <source>
        <dbReference type="EMBL" id="RCG27288.1"/>
    </source>
</evidence>
<dbReference type="GO" id="GO:0005829">
    <property type="term" value="C:cytosol"/>
    <property type="evidence" value="ECO:0007669"/>
    <property type="project" value="TreeGrafter"/>
</dbReference>
<evidence type="ECO:0000256" key="1">
    <source>
        <dbReference type="ARBA" id="ARBA00010552"/>
    </source>
</evidence>
<dbReference type="PANTHER" id="PTHR11803:SF58">
    <property type="entry name" value="PROTEIN HMF1-RELATED"/>
    <property type="match status" value="1"/>
</dbReference>
<organism evidence="2 3">
    <name type="scientific">Sphaerisporangium album</name>
    <dbReference type="NCBI Taxonomy" id="509200"/>
    <lineage>
        <taxon>Bacteria</taxon>
        <taxon>Bacillati</taxon>
        <taxon>Actinomycetota</taxon>
        <taxon>Actinomycetes</taxon>
        <taxon>Streptosporangiales</taxon>
        <taxon>Streptosporangiaceae</taxon>
        <taxon>Sphaerisporangium</taxon>
    </lineage>
</organism>
<dbReference type="Proteomes" id="UP000253094">
    <property type="component" value="Unassembled WGS sequence"/>
</dbReference>
<dbReference type="AlphaFoldDB" id="A0A367FAA7"/>